<dbReference type="Gene3D" id="4.10.280.50">
    <property type="match status" value="1"/>
</dbReference>
<comment type="catalytic activity">
    <reaction evidence="6 9">
        <text>L-glutamate + H(+) = 4-aminobutanoate + CO2</text>
        <dbReference type="Rhea" id="RHEA:17785"/>
        <dbReference type="ChEBI" id="CHEBI:15378"/>
        <dbReference type="ChEBI" id="CHEBI:16526"/>
        <dbReference type="ChEBI" id="CHEBI:29985"/>
        <dbReference type="ChEBI" id="CHEBI:59888"/>
        <dbReference type="EC" id="4.1.1.15"/>
    </reaction>
</comment>
<sequence>MSETSQGSGALGPIHGRPSFREQFDRSRFPEHGLGSDEVYELLHTGLMLDGRETLNLASFVTTWMEPQAEQLIHDSLRKNHIDHEEYPAASLVEEACVHMLGDLFHAPDPAKVVGVATIGSSEAIMLGLLAHKRAWRHRQLAAGRPTDRPNVVFGAETHVVWDKFANYFDVEMRKIPMRPDRYVLSAADVEAQVDENTIAVGAVLGTTHIGEADPIEEINDLLVRIKAERGWDIPLHVDGASGAFVAPFAEPDLRWDFRLEQVASINASGHKYGLVYPGVGWLIFRDASRLPEDLVFSVNYLGGAQPTYTFNFSRGSAMIQAQMYNFLRLGRDGYTAIVETMLANARHLNEALKASGRFEILNPGLAEPVVTFRLKDDPGFDVYHLSARLRENGWIVPAYSLPADAQDVHLMRVVVRLDLSRTMIEMLLRDLDHAWESLAAEQPTARPAPKPDVWTAPDKAAAHAKARTGLRA</sequence>
<proteinExistence type="inferred from homology"/>
<dbReference type="Pfam" id="PF00282">
    <property type="entry name" value="Pyridoxal_deC"/>
    <property type="match status" value="1"/>
</dbReference>
<keyword evidence="9" id="KW-0210">Decarboxylase</keyword>
<dbReference type="EC" id="4.1.1.15" evidence="3 9"/>
<feature type="modified residue" description="N6-(pyridoxal phosphate)lysine" evidence="7">
    <location>
        <position position="272"/>
    </location>
</feature>
<dbReference type="OrthoDB" id="3401800at2"/>
<feature type="compositionally biased region" description="Basic residues" evidence="10">
    <location>
        <begin position="463"/>
        <end position="473"/>
    </location>
</feature>
<dbReference type="InterPro" id="IPR015421">
    <property type="entry name" value="PyrdxlP-dep_Trfase_major"/>
</dbReference>
<evidence type="ECO:0000256" key="8">
    <source>
        <dbReference type="RuleBase" id="RU000382"/>
    </source>
</evidence>
<dbReference type="NCBIfam" id="TIGR01788">
    <property type="entry name" value="Glu-decarb-GAD"/>
    <property type="match status" value="1"/>
</dbReference>
<dbReference type="Proteomes" id="UP000288246">
    <property type="component" value="Unassembled WGS sequence"/>
</dbReference>
<dbReference type="GO" id="GO:0006538">
    <property type="term" value="P:L-glutamate catabolic process"/>
    <property type="evidence" value="ECO:0007669"/>
    <property type="project" value="TreeGrafter"/>
</dbReference>
<evidence type="ECO:0000256" key="7">
    <source>
        <dbReference type="PIRSR" id="PIRSR602129-50"/>
    </source>
</evidence>
<dbReference type="Gene3D" id="3.40.640.10">
    <property type="entry name" value="Type I PLP-dependent aspartate aminotransferase-like (Major domain)"/>
    <property type="match status" value="1"/>
</dbReference>
<comment type="cofactor">
    <cofactor evidence="1 7 8">
        <name>pyridoxal 5'-phosphate</name>
        <dbReference type="ChEBI" id="CHEBI:597326"/>
    </cofactor>
</comment>
<evidence type="ECO:0000256" key="2">
    <source>
        <dbReference type="ARBA" id="ARBA00009533"/>
    </source>
</evidence>
<evidence type="ECO:0000256" key="10">
    <source>
        <dbReference type="SAM" id="MobiDB-lite"/>
    </source>
</evidence>
<evidence type="ECO:0000256" key="1">
    <source>
        <dbReference type="ARBA" id="ARBA00001933"/>
    </source>
</evidence>
<comment type="similarity">
    <text evidence="2 8">Belongs to the group II decarboxylase family.</text>
</comment>
<dbReference type="GO" id="GO:0004351">
    <property type="term" value="F:glutamate decarboxylase activity"/>
    <property type="evidence" value="ECO:0007669"/>
    <property type="project" value="UniProtKB-EC"/>
</dbReference>
<dbReference type="InterPro" id="IPR010107">
    <property type="entry name" value="Glutamate_decarboxylase"/>
</dbReference>
<organism evidence="11 12">
    <name type="scientific">Cellulomonas algicola</name>
    <dbReference type="NCBI Taxonomy" id="2071633"/>
    <lineage>
        <taxon>Bacteria</taxon>
        <taxon>Bacillati</taxon>
        <taxon>Actinomycetota</taxon>
        <taxon>Actinomycetes</taxon>
        <taxon>Micrococcales</taxon>
        <taxon>Cellulomonadaceae</taxon>
        <taxon>Cellulomonas</taxon>
    </lineage>
</organism>
<dbReference type="GO" id="GO:0004058">
    <property type="term" value="F:aromatic-L-amino-acid decarboxylase activity"/>
    <property type="evidence" value="ECO:0007669"/>
    <property type="project" value="UniProtKB-ARBA"/>
</dbReference>
<keyword evidence="5 8" id="KW-0456">Lyase</keyword>
<comment type="caution">
    <text evidence="11">The sequence shown here is derived from an EMBL/GenBank/DDBJ whole genome shotgun (WGS) entry which is preliminary data.</text>
</comment>
<evidence type="ECO:0000256" key="3">
    <source>
        <dbReference type="ARBA" id="ARBA00012421"/>
    </source>
</evidence>
<dbReference type="GO" id="GO:0005829">
    <property type="term" value="C:cytosol"/>
    <property type="evidence" value="ECO:0007669"/>
    <property type="project" value="TreeGrafter"/>
</dbReference>
<evidence type="ECO:0000256" key="9">
    <source>
        <dbReference type="RuleBase" id="RU361171"/>
    </source>
</evidence>
<evidence type="ECO:0000256" key="6">
    <source>
        <dbReference type="ARBA" id="ARBA00048868"/>
    </source>
</evidence>
<protein>
    <recommendedName>
        <fullName evidence="3 9">Glutamate decarboxylase</fullName>
        <ecNumber evidence="3 9">4.1.1.15</ecNumber>
    </recommendedName>
</protein>
<dbReference type="FunFam" id="3.40.640.10:FF:000017">
    <property type="entry name" value="Glutamate decarboxylase"/>
    <property type="match status" value="1"/>
</dbReference>
<dbReference type="AlphaFoldDB" id="A0A401V366"/>
<dbReference type="InterPro" id="IPR002129">
    <property type="entry name" value="PyrdxlP-dep_de-COase"/>
</dbReference>
<keyword evidence="4 7" id="KW-0663">Pyridoxal phosphate</keyword>
<dbReference type="Gene3D" id="3.90.1150.160">
    <property type="match status" value="1"/>
</dbReference>
<dbReference type="PANTHER" id="PTHR43321:SF3">
    <property type="entry name" value="GLUTAMATE DECARBOXYLASE"/>
    <property type="match status" value="1"/>
</dbReference>
<feature type="region of interest" description="Disordered" evidence="10">
    <location>
        <begin position="442"/>
        <end position="473"/>
    </location>
</feature>
<dbReference type="PANTHER" id="PTHR43321">
    <property type="entry name" value="GLUTAMATE DECARBOXYLASE"/>
    <property type="match status" value="1"/>
</dbReference>
<dbReference type="RefSeq" id="WP_160142916.1">
    <property type="nucleotide sequence ID" value="NZ_BHYL01000264.1"/>
</dbReference>
<evidence type="ECO:0000256" key="5">
    <source>
        <dbReference type="ARBA" id="ARBA00023239"/>
    </source>
</evidence>
<dbReference type="GO" id="GO:0030170">
    <property type="term" value="F:pyridoxal phosphate binding"/>
    <property type="evidence" value="ECO:0007669"/>
    <property type="project" value="InterPro"/>
</dbReference>
<reference evidence="11 12" key="1">
    <citation type="submission" date="2018-11" db="EMBL/GenBank/DDBJ databases">
        <title>Draft genome sequence of Cellulomonas takizawaensis strain TKZ-21.</title>
        <authorList>
            <person name="Yamamura H."/>
            <person name="Hayashi T."/>
            <person name="Hamada M."/>
            <person name="Serisawa Y."/>
            <person name="Matsuyama K."/>
            <person name="Nakagawa Y."/>
            <person name="Otoguro M."/>
            <person name="Yanagida F."/>
            <person name="Hayakawa M."/>
        </authorList>
    </citation>
    <scope>NUCLEOTIDE SEQUENCE [LARGE SCALE GENOMIC DNA]</scope>
    <source>
        <strain evidence="11 12">TKZ-21</strain>
    </source>
</reference>
<evidence type="ECO:0000313" key="11">
    <source>
        <dbReference type="EMBL" id="GCD21343.1"/>
    </source>
</evidence>
<keyword evidence="12" id="KW-1185">Reference proteome</keyword>
<accession>A0A401V366</accession>
<evidence type="ECO:0000256" key="4">
    <source>
        <dbReference type="ARBA" id="ARBA00022898"/>
    </source>
</evidence>
<dbReference type="EMBL" id="BHYL01000264">
    <property type="protein sequence ID" value="GCD21343.1"/>
    <property type="molecule type" value="Genomic_DNA"/>
</dbReference>
<dbReference type="SUPFAM" id="SSF53383">
    <property type="entry name" value="PLP-dependent transferases"/>
    <property type="match status" value="1"/>
</dbReference>
<evidence type="ECO:0000313" key="12">
    <source>
        <dbReference type="Proteomes" id="UP000288246"/>
    </source>
</evidence>
<gene>
    <name evidence="11" type="ORF">CTKZ_29050</name>
</gene>
<name>A0A401V366_9CELL</name>
<dbReference type="InterPro" id="IPR015424">
    <property type="entry name" value="PyrdxlP-dep_Trfase"/>
</dbReference>